<evidence type="ECO:0000256" key="6">
    <source>
        <dbReference type="PROSITE-ProRule" id="PRU00176"/>
    </source>
</evidence>
<sequence>MTLANRGRSFLRALKNNVWLHVRQRNRPLELFKPISSNPDVVPVCSQGPSGLLVLNHSTGPPTLPGSRPGPAPSALGSSNFVHGTNLPSASSPINPAVRLWITNWWRNLRGVLGINQVVRAVLESRSDKTKVHLIYANVMGKVGPSGHLSAIETGTKFYISNLDYSVSNADIKELFAEVGDLKKYSIHYDRSGRSKGMAMILYSSRQDALATVKRYNNVQLDGKPMNIKIVGLNIVTPVAGFSFPNNSFGNMNGFPRRCNILKRVPNSSLWLLRFPTASEMRLRAYVVAQGVQPDHSIFTDVAMKNQHIRRNSLADLCLDT</sequence>
<feature type="compositionally biased region" description="Pro residues" evidence="7">
    <location>
        <begin position="62"/>
        <end position="72"/>
    </location>
</feature>
<dbReference type="Gene3D" id="3.40.50.2000">
    <property type="entry name" value="Glycogen Phosphorylase B"/>
    <property type="match status" value="1"/>
</dbReference>
<keyword evidence="3" id="KW-0677">Repeat</keyword>
<dbReference type="CDD" id="cd12680">
    <property type="entry name" value="RRM_THOC4"/>
    <property type="match status" value="1"/>
</dbReference>
<comment type="pathway">
    <text evidence="1">Protein modification; protein glycosylation.</text>
</comment>
<reference evidence="9" key="1">
    <citation type="submission" date="2023-04" db="EMBL/GenBank/DDBJ databases">
        <authorList>
            <person name="Vijverberg K."/>
            <person name="Xiong W."/>
            <person name="Schranz E."/>
        </authorList>
    </citation>
    <scope>NUCLEOTIDE SEQUENCE</scope>
</reference>
<dbReference type="SUPFAM" id="SSF54928">
    <property type="entry name" value="RNA-binding domain, RBD"/>
    <property type="match status" value="1"/>
</dbReference>
<evidence type="ECO:0000256" key="5">
    <source>
        <dbReference type="ARBA" id="ARBA00022884"/>
    </source>
</evidence>
<accession>A0AA35YMV6</accession>
<gene>
    <name evidence="9" type="ORF">LSALG_LOCUS16919</name>
</gene>
<dbReference type="AlphaFoldDB" id="A0AA35YMV6"/>
<name>A0AA35YMV6_LACSI</name>
<evidence type="ECO:0000256" key="1">
    <source>
        <dbReference type="ARBA" id="ARBA00004922"/>
    </source>
</evidence>
<evidence type="ECO:0000256" key="7">
    <source>
        <dbReference type="SAM" id="MobiDB-lite"/>
    </source>
</evidence>
<evidence type="ECO:0000256" key="3">
    <source>
        <dbReference type="ARBA" id="ARBA00022737"/>
    </source>
</evidence>
<dbReference type="PROSITE" id="PS50102">
    <property type="entry name" value="RRM"/>
    <property type="match status" value="1"/>
</dbReference>
<dbReference type="InterPro" id="IPR029489">
    <property type="entry name" value="OGT/SEC/SPY_C"/>
</dbReference>
<dbReference type="PANTHER" id="PTHR19965:SF35">
    <property type="entry name" value="RNA ANNEALING PROTEIN YRA1"/>
    <property type="match status" value="1"/>
</dbReference>
<dbReference type="InterPro" id="IPR000504">
    <property type="entry name" value="RRM_dom"/>
</dbReference>
<protein>
    <recommendedName>
        <fullName evidence="8">RRM domain-containing protein</fullName>
    </recommendedName>
</protein>
<dbReference type="InterPro" id="IPR035979">
    <property type="entry name" value="RBD_domain_sf"/>
</dbReference>
<dbReference type="GO" id="GO:0016740">
    <property type="term" value="F:transferase activity"/>
    <property type="evidence" value="ECO:0007669"/>
    <property type="project" value="UniProtKB-KW"/>
</dbReference>
<evidence type="ECO:0000256" key="2">
    <source>
        <dbReference type="ARBA" id="ARBA00022679"/>
    </source>
</evidence>
<proteinExistence type="predicted"/>
<dbReference type="InterPro" id="IPR051229">
    <property type="entry name" value="ALYREF_mRNA_export"/>
</dbReference>
<feature type="domain" description="RRM" evidence="8">
    <location>
        <begin position="156"/>
        <end position="233"/>
    </location>
</feature>
<dbReference type="GO" id="GO:0006406">
    <property type="term" value="P:mRNA export from nucleus"/>
    <property type="evidence" value="ECO:0007669"/>
    <property type="project" value="TreeGrafter"/>
</dbReference>
<dbReference type="Gene3D" id="3.30.70.330">
    <property type="match status" value="1"/>
</dbReference>
<dbReference type="GO" id="GO:0003729">
    <property type="term" value="F:mRNA binding"/>
    <property type="evidence" value="ECO:0007669"/>
    <property type="project" value="TreeGrafter"/>
</dbReference>
<dbReference type="Pfam" id="PF00076">
    <property type="entry name" value="RRM_1"/>
    <property type="match status" value="1"/>
</dbReference>
<dbReference type="SMART" id="SM00360">
    <property type="entry name" value="RRM"/>
    <property type="match status" value="1"/>
</dbReference>
<keyword evidence="2" id="KW-0808">Transferase</keyword>
<dbReference type="EMBL" id="OX465079">
    <property type="protein sequence ID" value="CAI9276965.1"/>
    <property type="molecule type" value="Genomic_DNA"/>
</dbReference>
<keyword evidence="5 6" id="KW-0694">RNA-binding</keyword>
<dbReference type="Pfam" id="PF13844">
    <property type="entry name" value="Glyco_transf_41"/>
    <property type="match status" value="1"/>
</dbReference>
<dbReference type="InterPro" id="IPR012677">
    <property type="entry name" value="Nucleotide-bd_a/b_plait_sf"/>
</dbReference>
<dbReference type="Proteomes" id="UP001177003">
    <property type="component" value="Chromosome 3"/>
</dbReference>
<evidence type="ECO:0000259" key="8">
    <source>
        <dbReference type="PROSITE" id="PS50102"/>
    </source>
</evidence>
<evidence type="ECO:0000256" key="4">
    <source>
        <dbReference type="ARBA" id="ARBA00022803"/>
    </source>
</evidence>
<dbReference type="GO" id="GO:0005634">
    <property type="term" value="C:nucleus"/>
    <property type="evidence" value="ECO:0007669"/>
    <property type="project" value="TreeGrafter"/>
</dbReference>
<organism evidence="9 10">
    <name type="scientific">Lactuca saligna</name>
    <name type="common">Willowleaf lettuce</name>
    <dbReference type="NCBI Taxonomy" id="75948"/>
    <lineage>
        <taxon>Eukaryota</taxon>
        <taxon>Viridiplantae</taxon>
        <taxon>Streptophyta</taxon>
        <taxon>Embryophyta</taxon>
        <taxon>Tracheophyta</taxon>
        <taxon>Spermatophyta</taxon>
        <taxon>Magnoliopsida</taxon>
        <taxon>eudicotyledons</taxon>
        <taxon>Gunneridae</taxon>
        <taxon>Pentapetalae</taxon>
        <taxon>asterids</taxon>
        <taxon>campanulids</taxon>
        <taxon>Asterales</taxon>
        <taxon>Asteraceae</taxon>
        <taxon>Cichorioideae</taxon>
        <taxon>Cichorieae</taxon>
        <taxon>Lactucinae</taxon>
        <taxon>Lactuca</taxon>
    </lineage>
</organism>
<keyword evidence="10" id="KW-1185">Reference proteome</keyword>
<feature type="region of interest" description="Disordered" evidence="7">
    <location>
        <begin position="58"/>
        <end position="77"/>
    </location>
</feature>
<dbReference type="PANTHER" id="PTHR19965">
    <property type="entry name" value="RNA AND EXPORT FACTOR BINDING PROTEIN"/>
    <property type="match status" value="1"/>
</dbReference>
<keyword evidence="4" id="KW-0802">TPR repeat</keyword>
<evidence type="ECO:0000313" key="9">
    <source>
        <dbReference type="EMBL" id="CAI9276965.1"/>
    </source>
</evidence>
<evidence type="ECO:0000313" key="10">
    <source>
        <dbReference type="Proteomes" id="UP001177003"/>
    </source>
</evidence>